<organism evidence="2 3">
    <name type="scientific">Levilactobacillus bambusae</name>
    <dbReference type="NCBI Taxonomy" id="2024736"/>
    <lineage>
        <taxon>Bacteria</taxon>
        <taxon>Bacillati</taxon>
        <taxon>Bacillota</taxon>
        <taxon>Bacilli</taxon>
        <taxon>Lactobacillales</taxon>
        <taxon>Lactobacillaceae</taxon>
        <taxon>Levilactobacillus</taxon>
    </lineage>
</organism>
<feature type="compositionally biased region" description="Polar residues" evidence="1">
    <location>
        <begin position="56"/>
        <end position="71"/>
    </location>
</feature>
<name>A0A2V1MYY3_9LACO</name>
<dbReference type="InterPro" id="IPR013321">
    <property type="entry name" value="Arc_rbn_hlx_hlx"/>
</dbReference>
<evidence type="ECO:0000313" key="2">
    <source>
        <dbReference type="EMBL" id="PWG00221.1"/>
    </source>
</evidence>
<reference evidence="2 3" key="1">
    <citation type="journal article" date="2018" name="Int. J. Syst. Evol. Microbiol.">
        <title>Lactobacillus bambusae sp. nov., isolated from a traditional fermented Ma-bamboo shoots of Taiwan.</title>
        <authorList>
            <person name="Wang L.-T."/>
        </authorList>
    </citation>
    <scope>NUCLEOTIDE SEQUENCE [LARGE SCALE GENOMIC DNA]</scope>
    <source>
        <strain evidence="2 3">BS-W1</strain>
    </source>
</reference>
<feature type="region of interest" description="Disordered" evidence="1">
    <location>
        <begin position="1"/>
        <end position="20"/>
    </location>
</feature>
<accession>A0A2V1MYY3</accession>
<dbReference type="Gene3D" id="1.10.1220.10">
    <property type="entry name" value="Met repressor-like"/>
    <property type="match status" value="1"/>
</dbReference>
<sequence>MTKHKKVQSVKLHLDPKTKKQASKLMAEYGMTLEDYLKMTLSASIMLNQPLGIGNADTSRLSSTQQSQVTTEKPEEDDPK</sequence>
<protein>
    <submittedName>
        <fullName evidence="2">Uncharacterized protein</fullName>
    </submittedName>
</protein>
<evidence type="ECO:0000256" key="1">
    <source>
        <dbReference type="SAM" id="MobiDB-lite"/>
    </source>
</evidence>
<dbReference type="EMBL" id="QCXQ01000002">
    <property type="protein sequence ID" value="PWG00221.1"/>
    <property type="molecule type" value="Genomic_DNA"/>
</dbReference>
<dbReference type="Proteomes" id="UP000245080">
    <property type="component" value="Unassembled WGS sequence"/>
</dbReference>
<proteinExistence type="predicted"/>
<dbReference type="AlphaFoldDB" id="A0A2V1MYY3"/>
<feature type="region of interest" description="Disordered" evidence="1">
    <location>
        <begin position="51"/>
        <end position="80"/>
    </location>
</feature>
<dbReference type="GO" id="GO:0006355">
    <property type="term" value="P:regulation of DNA-templated transcription"/>
    <property type="evidence" value="ECO:0007669"/>
    <property type="project" value="InterPro"/>
</dbReference>
<dbReference type="RefSeq" id="WP_109250168.1">
    <property type="nucleotide sequence ID" value="NZ_QCXQ01000002.1"/>
</dbReference>
<evidence type="ECO:0000313" key="3">
    <source>
        <dbReference type="Proteomes" id="UP000245080"/>
    </source>
</evidence>
<gene>
    <name evidence="2" type="ORF">DCM90_04615</name>
</gene>
<comment type="caution">
    <text evidence="2">The sequence shown here is derived from an EMBL/GenBank/DDBJ whole genome shotgun (WGS) entry which is preliminary data.</text>
</comment>
<keyword evidence="3" id="KW-1185">Reference proteome</keyword>